<evidence type="ECO:0000313" key="9">
    <source>
        <dbReference type="Proteomes" id="UP000267250"/>
    </source>
</evidence>
<reference evidence="8 9" key="1">
    <citation type="submission" date="2016-07" db="EMBL/GenBank/DDBJ databases">
        <title>Genome and transcriptome analysis of iron-reducing fermentative bacteria Anoxybacter fermentans.</title>
        <authorList>
            <person name="Zeng X."/>
            <person name="Shao Z."/>
        </authorList>
    </citation>
    <scope>NUCLEOTIDE SEQUENCE [LARGE SCALE GENOMIC DNA]</scope>
    <source>
        <strain evidence="8 9">DY22613</strain>
    </source>
</reference>
<dbReference type="EMBL" id="CP016379">
    <property type="protein sequence ID" value="AZR72113.1"/>
    <property type="molecule type" value="Genomic_DNA"/>
</dbReference>
<dbReference type="Pfam" id="PF00892">
    <property type="entry name" value="EamA"/>
    <property type="match status" value="2"/>
</dbReference>
<comment type="subcellular location">
    <subcellularLocation>
        <location evidence="1">Membrane</location>
        <topology evidence="1">Multi-pass membrane protein</topology>
    </subcellularLocation>
</comment>
<feature type="transmembrane region" description="Helical" evidence="6">
    <location>
        <begin position="7"/>
        <end position="29"/>
    </location>
</feature>
<keyword evidence="4 6" id="KW-1133">Transmembrane helix</keyword>
<evidence type="ECO:0000256" key="3">
    <source>
        <dbReference type="ARBA" id="ARBA00022692"/>
    </source>
</evidence>
<dbReference type="SUPFAM" id="SSF103481">
    <property type="entry name" value="Multidrug resistance efflux transporter EmrE"/>
    <property type="match status" value="2"/>
</dbReference>
<dbReference type="KEGG" id="aft:BBF96_01115"/>
<feature type="transmembrane region" description="Helical" evidence="6">
    <location>
        <begin position="240"/>
        <end position="261"/>
    </location>
</feature>
<feature type="transmembrane region" description="Helical" evidence="6">
    <location>
        <begin position="124"/>
        <end position="142"/>
    </location>
</feature>
<feature type="transmembrane region" description="Helical" evidence="6">
    <location>
        <begin position="267"/>
        <end position="283"/>
    </location>
</feature>
<accession>A0A3Q9HQ47</accession>
<dbReference type="InterPro" id="IPR000620">
    <property type="entry name" value="EamA_dom"/>
</dbReference>
<keyword evidence="5 6" id="KW-0472">Membrane</keyword>
<dbReference type="AlphaFoldDB" id="A0A3Q9HQ47"/>
<evidence type="ECO:0000313" key="8">
    <source>
        <dbReference type="EMBL" id="AZR72113.1"/>
    </source>
</evidence>
<gene>
    <name evidence="8" type="ORF">BBF96_01115</name>
</gene>
<feature type="transmembrane region" description="Helical" evidence="6">
    <location>
        <begin position="148"/>
        <end position="168"/>
    </location>
</feature>
<feature type="domain" description="EamA" evidence="7">
    <location>
        <begin position="6"/>
        <end position="140"/>
    </location>
</feature>
<dbReference type="Gene3D" id="1.10.3730.20">
    <property type="match status" value="2"/>
</dbReference>
<feature type="transmembrane region" description="Helical" evidence="6">
    <location>
        <begin position="180"/>
        <end position="199"/>
    </location>
</feature>
<feature type="transmembrane region" description="Helical" evidence="6">
    <location>
        <begin position="95"/>
        <end position="117"/>
    </location>
</feature>
<evidence type="ECO:0000256" key="6">
    <source>
        <dbReference type="SAM" id="Phobius"/>
    </source>
</evidence>
<dbReference type="Proteomes" id="UP000267250">
    <property type="component" value="Chromosome"/>
</dbReference>
<dbReference type="OrthoDB" id="9808556at2"/>
<dbReference type="InterPro" id="IPR037185">
    <property type="entry name" value="EmrE-like"/>
</dbReference>
<evidence type="ECO:0000256" key="2">
    <source>
        <dbReference type="ARBA" id="ARBA00007362"/>
    </source>
</evidence>
<dbReference type="PANTHER" id="PTHR32322:SF2">
    <property type="entry name" value="EAMA DOMAIN-CONTAINING PROTEIN"/>
    <property type="match status" value="1"/>
</dbReference>
<evidence type="ECO:0000256" key="1">
    <source>
        <dbReference type="ARBA" id="ARBA00004141"/>
    </source>
</evidence>
<keyword evidence="3 6" id="KW-0812">Transmembrane</keyword>
<feature type="domain" description="EamA" evidence="7">
    <location>
        <begin position="149"/>
        <end position="282"/>
    </location>
</feature>
<dbReference type="PANTHER" id="PTHR32322">
    <property type="entry name" value="INNER MEMBRANE TRANSPORTER"/>
    <property type="match status" value="1"/>
</dbReference>
<evidence type="ECO:0000259" key="7">
    <source>
        <dbReference type="Pfam" id="PF00892"/>
    </source>
</evidence>
<feature type="transmembrane region" description="Helical" evidence="6">
    <location>
        <begin position="205"/>
        <end position="231"/>
    </location>
</feature>
<feature type="transmembrane region" description="Helical" evidence="6">
    <location>
        <begin position="68"/>
        <end position="89"/>
    </location>
</feature>
<dbReference type="GO" id="GO:0016020">
    <property type="term" value="C:membrane"/>
    <property type="evidence" value="ECO:0007669"/>
    <property type="project" value="UniProtKB-SubCell"/>
</dbReference>
<evidence type="ECO:0000256" key="4">
    <source>
        <dbReference type="ARBA" id="ARBA00022989"/>
    </source>
</evidence>
<keyword evidence="9" id="KW-1185">Reference proteome</keyword>
<evidence type="ECO:0000256" key="5">
    <source>
        <dbReference type="ARBA" id="ARBA00023136"/>
    </source>
</evidence>
<proteinExistence type="inferred from homology"/>
<protein>
    <recommendedName>
        <fullName evidence="7">EamA domain-containing protein</fullName>
    </recommendedName>
</protein>
<organism evidence="8 9">
    <name type="scientific">Anoxybacter fermentans</name>
    <dbReference type="NCBI Taxonomy" id="1323375"/>
    <lineage>
        <taxon>Bacteria</taxon>
        <taxon>Bacillati</taxon>
        <taxon>Bacillota</taxon>
        <taxon>Clostridia</taxon>
        <taxon>Halanaerobiales</taxon>
        <taxon>Anoxybacter</taxon>
    </lineage>
</organism>
<name>A0A3Q9HQ47_9FIRM</name>
<dbReference type="RefSeq" id="WP_127015440.1">
    <property type="nucleotide sequence ID" value="NZ_CP016379.1"/>
</dbReference>
<comment type="similarity">
    <text evidence="2">Belongs to the EamA transporter family.</text>
</comment>
<feature type="transmembrane region" description="Helical" evidence="6">
    <location>
        <begin position="35"/>
        <end position="56"/>
    </location>
</feature>
<dbReference type="InterPro" id="IPR050638">
    <property type="entry name" value="AA-Vitamin_Transporters"/>
</dbReference>
<sequence>MRNKTRGSIQIIISSIFFGALPLLTQIGYEGGANVVSILAIRFSIAAVLIWFYLWLTKVKIKVDLKQLFILAVVAIFGYGVMVFSYFLSLQYIPSSLAAMILFTYPVIVTYLSAILLNSPITKVKVIALVLVTIGVLLMSWGEVDFHPFGIFLAFIAALFYAIYIVYLGSSYTFQLEPRVLTAFIILFSAIFFMILGVIRGDLIFAISGFAWLAIIIMAIFSTIFAIMIFYSGVQKIGPALAAIISAVEPITVMILGVMILEEKVRFIQLLGSLLILSGVIYVQKCSSKPKIDWKARI</sequence>